<accession>A0A6M0ID68</accession>
<dbReference type="Gene3D" id="3.90.550.10">
    <property type="entry name" value="Spore Coat Polysaccharide Biosynthesis Protein SpsA, Chain A"/>
    <property type="match status" value="1"/>
</dbReference>
<dbReference type="InterPro" id="IPR001173">
    <property type="entry name" value="Glyco_trans_2-like"/>
</dbReference>
<name>A0A6M0ID68_9BACT</name>
<reference evidence="2 3" key="1">
    <citation type="submission" date="2020-02" db="EMBL/GenBank/DDBJ databases">
        <title>Draft genome sequence of two Spirosoma agri KCTC 52727 and Spirosoma terrae KCTC 52035.</title>
        <authorList>
            <person name="Rojas J."/>
            <person name="Ambika Manirajan B."/>
            <person name="Ratering S."/>
            <person name="Suarez C."/>
            <person name="Schnell S."/>
        </authorList>
    </citation>
    <scope>NUCLEOTIDE SEQUENCE [LARGE SCALE GENOMIC DNA]</scope>
    <source>
        <strain evidence="2 3">KCTC 52727</strain>
    </source>
</reference>
<evidence type="ECO:0000313" key="2">
    <source>
        <dbReference type="EMBL" id="NEU65705.1"/>
    </source>
</evidence>
<proteinExistence type="predicted"/>
<evidence type="ECO:0000259" key="1">
    <source>
        <dbReference type="Pfam" id="PF00535"/>
    </source>
</evidence>
<protein>
    <submittedName>
        <fullName evidence="2">Glycosyltransferase family 2 protein</fullName>
    </submittedName>
</protein>
<dbReference type="PANTHER" id="PTHR48090">
    <property type="entry name" value="UNDECAPRENYL-PHOSPHATE 4-DEOXY-4-FORMAMIDO-L-ARABINOSE TRANSFERASE-RELATED"/>
    <property type="match status" value="1"/>
</dbReference>
<dbReference type="GO" id="GO:0016740">
    <property type="term" value="F:transferase activity"/>
    <property type="evidence" value="ECO:0007669"/>
    <property type="project" value="UniProtKB-KW"/>
</dbReference>
<dbReference type="InterPro" id="IPR050256">
    <property type="entry name" value="Glycosyltransferase_2"/>
</dbReference>
<comment type="caution">
    <text evidence="2">The sequence shown here is derived from an EMBL/GenBank/DDBJ whole genome shotgun (WGS) entry which is preliminary data.</text>
</comment>
<dbReference type="Proteomes" id="UP000477386">
    <property type="component" value="Unassembled WGS sequence"/>
</dbReference>
<dbReference type="CDD" id="cd04179">
    <property type="entry name" value="DPM_DPG-synthase_like"/>
    <property type="match status" value="1"/>
</dbReference>
<gene>
    <name evidence="2" type="ORF">GK091_02345</name>
</gene>
<keyword evidence="2" id="KW-0808">Transferase</keyword>
<dbReference type="Pfam" id="PF00535">
    <property type="entry name" value="Glycos_transf_2"/>
    <property type="match status" value="1"/>
</dbReference>
<keyword evidence="3" id="KW-1185">Reference proteome</keyword>
<dbReference type="AlphaFoldDB" id="A0A6M0ID68"/>
<dbReference type="PANTHER" id="PTHR48090:SF7">
    <property type="entry name" value="RFBJ PROTEIN"/>
    <property type="match status" value="1"/>
</dbReference>
<dbReference type="InterPro" id="IPR029044">
    <property type="entry name" value="Nucleotide-diphossugar_trans"/>
</dbReference>
<organism evidence="2 3">
    <name type="scientific">Spirosoma agri</name>
    <dbReference type="NCBI Taxonomy" id="1987381"/>
    <lineage>
        <taxon>Bacteria</taxon>
        <taxon>Pseudomonadati</taxon>
        <taxon>Bacteroidota</taxon>
        <taxon>Cytophagia</taxon>
        <taxon>Cytophagales</taxon>
        <taxon>Cytophagaceae</taxon>
        <taxon>Spirosoma</taxon>
    </lineage>
</organism>
<dbReference type="SUPFAM" id="SSF53448">
    <property type="entry name" value="Nucleotide-diphospho-sugar transferases"/>
    <property type="match status" value="1"/>
</dbReference>
<evidence type="ECO:0000313" key="3">
    <source>
        <dbReference type="Proteomes" id="UP000477386"/>
    </source>
</evidence>
<feature type="domain" description="Glycosyltransferase 2-like" evidence="1">
    <location>
        <begin position="44"/>
        <end position="201"/>
    </location>
</feature>
<dbReference type="EMBL" id="JAAGNZ010000001">
    <property type="protein sequence ID" value="NEU65705.1"/>
    <property type="molecule type" value="Genomic_DNA"/>
</dbReference>
<sequence length="266" mass="29627">MDVTGWLRKQKSHVASTTDSLRSPVAQPINSLSLPDSVLYAILVIIPAFNEENSVGKVIREIPAGLVDEIVVVNNNSNDQTAVEAALAGATVLDEPSQGYGRACLKGIAYAHNRQQKPDVVVFIDADYSDYPGEMTQVVAPILKNEADLVIGSRALGNRQRGSMTPQQLFGNWLATTLLRWLYNVRYTDLGPFRAIRFDKLLALDMQDKTYGWTVEMQLKAAKHRLRIVEVPVNYRRRIGFSKISGTVKGTVLAGYKIITTIFKYW</sequence>